<evidence type="ECO:0000313" key="2">
    <source>
        <dbReference type="Proteomes" id="UP000078200"/>
    </source>
</evidence>
<organism evidence="1 2">
    <name type="scientific">Glossina austeni</name>
    <name type="common">Savannah tsetse fly</name>
    <dbReference type="NCBI Taxonomy" id="7395"/>
    <lineage>
        <taxon>Eukaryota</taxon>
        <taxon>Metazoa</taxon>
        <taxon>Ecdysozoa</taxon>
        <taxon>Arthropoda</taxon>
        <taxon>Hexapoda</taxon>
        <taxon>Insecta</taxon>
        <taxon>Pterygota</taxon>
        <taxon>Neoptera</taxon>
        <taxon>Endopterygota</taxon>
        <taxon>Diptera</taxon>
        <taxon>Brachycera</taxon>
        <taxon>Muscomorpha</taxon>
        <taxon>Hippoboscoidea</taxon>
        <taxon>Glossinidae</taxon>
        <taxon>Glossina</taxon>
    </lineage>
</organism>
<name>A0A1A9VYE5_GLOAU</name>
<dbReference type="EnsemblMetazoa" id="GAUT051675-RA">
    <property type="protein sequence ID" value="GAUT051675-PA"/>
    <property type="gene ID" value="GAUT051675"/>
</dbReference>
<sequence>MTASILCELFEFLLSGTTKTISKAMPVKKNINIVVTLRPVKPNMPNEKEPKNLPNEMKTCAEGRQGGGDAANSKNIYFENKGLNVPGAYDLASHVQYNKLSLSKNVLFIPGMFKSSHRLKEAVYRKSRHFDWLRFIYECVHNKDKEEEEEEEETFALRKQIQRDYTLRSSCSIRVYGLGQVANINQSLLNLTFVCLSNACSARMAVHFSRCAGILSNFLHKQHGALSP</sequence>
<accession>A0A1A9VYE5</accession>
<proteinExistence type="predicted"/>
<dbReference type="VEuPathDB" id="VectorBase:GAUT051675"/>
<protein>
    <submittedName>
        <fullName evidence="1">Uncharacterized protein</fullName>
    </submittedName>
</protein>
<evidence type="ECO:0000313" key="1">
    <source>
        <dbReference type="EnsemblMetazoa" id="GAUT051675-PA"/>
    </source>
</evidence>
<reference evidence="1" key="1">
    <citation type="submission" date="2020-05" db="UniProtKB">
        <authorList>
            <consortium name="EnsemblMetazoa"/>
        </authorList>
    </citation>
    <scope>IDENTIFICATION</scope>
    <source>
        <strain evidence="1">TTRI</strain>
    </source>
</reference>
<dbReference type="Proteomes" id="UP000078200">
    <property type="component" value="Unassembled WGS sequence"/>
</dbReference>
<keyword evidence="2" id="KW-1185">Reference proteome</keyword>
<dbReference type="AlphaFoldDB" id="A0A1A9VYE5"/>